<dbReference type="GO" id="GO:0016887">
    <property type="term" value="F:ATP hydrolysis activity"/>
    <property type="evidence" value="ECO:0007669"/>
    <property type="project" value="InterPro"/>
</dbReference>
<evidence type="ECO:0000256" key="7">
    <source>
        <dbReference type="ARBA" id="ARBA00023136"/>
    </source>
</evidence>
<dbReference type="InterPro" id="IPR050166">
    <property type="entry name" value="ABC_transporter_ATP-bind"/>
</dbReference>
<evidence type="ECO:0000256" key="5">
    <source>
        <dbReference type="ARBA" id="ARBA00022840"/>
    </source>
</evidence>
<dbReference type="Gene3D" id="3.40.50.300">
    <property type="entry name" value="P-loop containing nucleotide triphosphate hydrolases"/>
    <property type="match status" value="1"/>
</dbReference>
<gene>
    <name evidence="9" type="ORF">DU000_04780</name>
</gene>
<dbReference type="InterPro" id="IPR027417">
    <property type="entry name" value="P-loop_NTPase"/>
</dbReference>
<keyword evidence="3" id="KW-1003">Cell membrane</keyword>
<dbReference type="PANTHER" id="PTHR42788:SF17">
    <property type="entry name" value="ALIPHATIC SULFONATES IMPORT ATP-BINDING PROTEIN SSUB"/>
    <property type="match status" value="1"/>
</dbReference>
<keyword evidence="7" id="KW-0472">Membrane</keyword>
<name>A0A368L402_9BURK</name>
<evidence type="ECO:0000259" key="8">
    <source>
        <dbReference type="PROSITE" id="PS50893"/>
    </source>
</evidence>
<dbReference type="AlphaFoldDB" id="A0A368L402"/>
<dbReference type="OrthoDB" id="8683598at2"/>
<evidence type="ECO:0000313" key="10">
    <source>
        <dbReference type="Proteomes" id="UP000252357"/>
    </source>
</evidence>
<dbReference type="PROSITE" id="PS00211">
    <property type="entry name" value="ABC_TRANSPORTER_1"/>
    <property type="match status" value="1"/>
</dbReference>
<keyword evidence="10" id="KW-1185">Reference proteome</keyword>
<proteinExistence type="inferred from homology"/>
<dbReference type="InterPro" id="IPR003593">
    <property type="entry name" value="AAA+_ATPase"/>
</dbReference>
<comment type="similarity">
    <text evidence="1">Belongs to the ABC transporter superfamily.</text>
</comment>
<evidence type="ECO:0000256" key="1">
    <source>
        <dbReference type="ARBA" id="ARBA00005417"/>
    </source>
</evidence>
<keyword evidence="6" id="KW-1278">Translocase</keyword>
<keyword evidence="5 9" id="KW-0067">ATP-binding</keyword>
<evidence type="ECO:0000256" key="3">
    <source>
        <dbReference type="ARBA" id="ARBA00022475"/>
    </source>
</evidence>
<evidence type="ECO:0000313" key="9">
    <source>
        <dbReference type="EMBL" id="RCS58152.1"/>
    </source>
</evidence>
<dbReference type="PROSITE" id="PS50893">
    <property type="entry name" value="ABC_TRANSPORTER_2"/>
    <property type="match status" value="1"/>
</dbReference>
<dbReference type="PANTHER" id="PTHR42788">
    <property type="entry name" value="TAURINE IMPORT ATP-BINDING PROTEIN-RELATED"/>
    <property type="match status" value="1"/>
</dbReference>
<organism evidence="9 10">
    <name type="scientific">Parvibium lacunae</name>
    <dbReference type="NCBI Taxonomy" id="1888893"/>
    <lineage>
        <taxon>Bacteria</taxon>
        <taxon>Pseudomonadati</taxon>
        <taxon>Pseudomonadota</taxon>
        <taxon>Betaproteobacteria</taxon>
        <taxon>Burkholderiales</taxon>
        <taxon>Alcaligenaceae</taxon>
        <taxon>Parvibium</taxon>
    </lineage>
</organism>
<dbReference type="InterPro" id="IPR003439">
    <property type="entry name" value="ABC_transporter-like_ATP-bd"/>
</dbReference>
<evidence type="ECO:0000256" key="2">
    <source>
        <dbReference type="ARBA" id="ARBA00022448"/>
    </source>
</evidence>
<dbReference type="SUPFAM" id="SSF52540">
    <property type="entry name" value="P-loop containing nucleoside triphosphate hydrolases"/>
    <property type="match status" value="1"/>
</dbReference>
<evidence type="ECO:0000256" key="6">
    <source>
        <dbReference type="ARBA" id="ARBA00022967"/>
    </source>
</evidence>
<sequence length="284" mass="31324">MQISALEQFKLADAVAVQPEPTGLRLNANWLGKAFGSRQVLHDIDLSIQAGEFVAIVGRSGCGKSTLLRLVAGLDQPSQGELLFDDRSPTSQTREATRIMFQDSRLLPWRSVFENVALGLPRSAWSLVRQVLSQVGLAEREQDWPAQLSGGQRQRVALARALVHQPHLLLLDEPLGALDALTRIEMQQLIENIWQQHGFTALLVTHDVQEAIALADRVILIEEGRITLDLTIDLPRPRARGSAAFAALEETVLRRVLQQPNPAPENELGDQSLYASFASVAWAV</sequence>
<feature type="domain" description="ABC transporter" evidence="8">
    <location>
        <begin position="26"/>
        <end position="248"/>
    </location>
</feature>
<evidence type="ECO:0000256" key="4">
    <source>
        <dbReference type="ARBA" id="ARBA00022741"/>
    </source>
</evidence>
<accession>A0A368L402</accession>
<dbReference type="CDD" id="cd03293">
    <property type="entry name" value="ABC_NrtD_SsuB_transporters"/>
    <property type="match status" value="1"/>
</dbReference>
<dbReference type="InterPro" id="IPR017871">
    <property type="entry name" value="ABC_transporter-like_CS"/>
</dbReference>
<protein>
    <submittedName>
        <fullName evidence="9">ATP-binding cassette domain-containing protein</fullName>
    </submittedName>
</protein>
<reference evidence="9 10" key="1">
    <citation type="journal article" date="2018" name="Int. J. Syst. Evol. Microbiol.">
        <title>Parvibium lacunae gen. nov., sp. nov., a new member of the family Alcaligenaceae isolated from a freshwater pond.</title>
        <authorList>
            <person name="Chen W.M."/>
            <person name="Xie P.B."/>
            <person name="Hsu M.Y."/>
            <person name="Sheu S.Y."/>
        </authorList>
    </citation>
    <scope>NUCLEOTIDE SEQUENCE [LARGE SCALE GENOMIC DNA]</scope>
    <source>
        <strain evidence="9 10">KMB9</strain>
    </source>
</reference>
<keyword evidence="2" id="KW-0813">Transport</keyword>
<dbReference type="SMART" id="SM00382">
    <property type="entry name" value="AAA"/>
    <property type="match status" value="1"/>
</dbReference>
<comment type="caution">
    <text evidence="9">The sequence shown here is derived from an EMBL/GenBank/DDBJ whole genome shotgun (WGS) entry which is preliminary data.</text>
</comment>
<dbReference type="Pfam" id="PF00005">
    <property type="entry name" value="ABC_tran"/>
    <property type="match status" value="1"/>
</dbReference>
<keyword evidence="4" id="KW-0547">Nucleotide-binding</keyword>
<dbReference type="GO" id="GO:0005524">
    <property type="term" value="F:ATP binding"/>
    <property type="evidence" value="ECO:0007669"/>
    <property type="project" value="UniProtKB-KW"/>
</dbReference>
<dbReference type="Proteomes" id="UP000252357">
    <property type="component" value="Unassembled WGS sequence"/>
</dbReference>
<dbReference type="EMBL" id="QPGB01000002">
    <property type="protein sequence ID" value="RCS58152.1"/>
    <property type="molecule type" value="Genomic_DNA"/>
</dbReference>